<dbReference type="InterPro" id="IPR002018">
    <property type="entry name" value="CarbesteraseB"/>
</dbReference>
<dbReference type="EMBL" id="MU001875">
    <property type="protein sequence ID" value="KAF2794924.1"/>
    <property type="molecule type" value="Genomic_DNA"/>
</dbReference>
<dbReference type="PANTHER" id="PTHR43918:SF4">
    <property type="entry name" value="CARBOXYLIC ESTER HYDROLASE"/>
    <property type="match status" value="1"/>
</dbReference>
<dbReference type="PRINTS" id="PR00878">
    <property type="entry name" value="CHOLNESTRASE"/>
</dbReference>
<feature type="signal peptide" evidence="4">
    <location>
        <begin position="1"/>
        <end position="19"/>
    </location>
</feature>
<dbReference type="PROSITE" id="PS00941">
    <property type="entry name" value="CARBOXYLESTERASE_B_2"/>
    <property type="match status" value="1"/>
</dbReference>
<dbReference type="InterPro" id="IPR029058">
    <property type="entry name" value="AB_hydrolase_fold"/>
</dbReference>
<evidence type="ECO:0000313" key="6">
    <source>
        <dbReference type="EMBL" id="KAF2794924.1"/>
    </source>
</evidence>
<dbReference type="InterPro" id="IPR019826">
    <property type="entry name" value="Carboxylesterase_B_AS"/>
</dbReference>
<keyword evidence="2 4" id="KW-0378">Hydrolase</keyword>
<comment type="similarity">
    <text evidence="1 4">Belongs to the type-B carboxylesterase/lipase family.</text>
</comment>
<dbReference type="InterPro" id="IPR000997">
    <property type="entry name" value="Cholinesterase"/>
</dbReference>
<evidence type="ECO:0000256" key="2">
    <source>
        <dbReference type="ARBA" id="ARBA00022801"/>
    </source>
</evidence>
<organism evidence="6 7">
    <name type="scientific">Melanomma pulvis-pyrius CBS 109.77</name>
    <dbReference type="NCBI Taxonomy" id="1314802"/>
    <lineage>
        <taxon>Eukaryota</taxon>
        <taxon>Fungi</taxon>
        <taxon>Dikarya</taxon>
        <taxon>Ascomycota</taxon>
        <taxon>Pezizomycotina</taxon>
        <taxon>Dothideomycetes</taxon>
        <taxon>Pleosporomycetidae</taxon>
        <taxon>Pleosporales</taxon>
        <taxon>Melanommataceae</taxon>
        <taxon>Melanomma</taxon>
    </lineage>
</organism>
<evidence type="ECO:0000256" key="3">
    <source>
        <dbReference type="ARBA" id="ARBA00023157"/>
    </source>
</evidence>
<proteinExistence type="inferred from homology"/>
<evidence type="ECO:0000259" key="5">
    <source>
        <dbReference type="Pfam" id="PF00135"/>
    </source>
</evidence>
<name>A0A6A6XFM0_9PLEO</name>
<dbReference type="Pfam" id="PF00135">
    <property type="entry name" value="COesterase"/>
    <property type="match status" value="1"/>
</dbReference>
<dbReference type="GO" id="GO:0004104">
    <property type="term" value="F:cholinesterase activity"/>
    <property type="evidence" value="ECO:0007669"/>
    <property type="project" value="InterPro"/>
</dbReference>
<protein>
    <recommendedName>
        <fullName evidence="4">Carboxylic ester hydrolase</fullName>
        <ecNumber evidence="4">3.1.1.-</ecNumber>
    </recommendedName>
</protein>
<dbReference type="OrthoDB" id="408631at2759"/>
<keyword evidence="4" id="KW-0732">Signal</keyword>
<dbReference type="InterPro" id="IPR019819">
    <property type="entry name" value="Carboxylesterase_B_CS"/>
</dbReference>
<reference evidence="6" key="1">
    <citation type="journal article" date="2020" name="Stud. Mycol.">
        <title>101 Dothideomycetes genomes: a test case for predicting lifestyles and emergence of pathogens.</title>
        <authorList>
            <person name="Haridas S."/>
            <person name="Albert R."/>
            <person name="Binder M."/>
            <person name="Bloem J."/>
            <person name="Labutti K."/>
            <person name="Salamov A."/>
            <person name="Andreopoulos B."/>
            <person name="Baker S."/>
            <person name="Barry K."/>
            <person name="Bills G."/>
            <person name="Bluhm B."/>
            <person name="Cannon C."/>
            <person name="Castanera R."/>
            <person name="Culley D."/>
            <person name="Daum C."/>
            <person name="Ezra D."/>
            <person name="Gonzalez J."/>
            <person name="Henrissat B."/>
            <person name="Kuo A."/>
            <person name="Liang C."/>
            <person name="Lipzen A."/>
            <person name="Lutzoni F."/>
            <person name="Magnuson J."/>
            <person name="Mondo S."/>
            <person name="Nolan M."/>
            <person name="Ohm R."/>
            <person name="Pangilinan J."/>
            <person name="Park H.-J."/>
            <person name="Ramirez L."/>
            <person name="Alfaro M."/>
            <person name="Sun H."/>
            <person name="Tritt A."/>
            <person name="Yoshinaga Y."/>
            <person name="Zwiers L.-H."/>
            <person name="Turgeon B."/>
            <person name="Goodwin S."/>
            <person name="Spatafora J."/>
            <person name="Crous P."/>
            <person name="Grigoriev I."/>
        </authorList>
    </citation>
    <scope>NUCLEOTIDE SEQUENCE</scope>
    <source>
        <strain evidence="6">CBS 109.77</strain>
    </source>
</reference>
<feature type="domain" description="Carboxylesterase type B" evidence="5">
    <location>
        <begin position="32"/>
        <end position="519"/>
    </location>
</feature>
<keyword evidence="3" id="KW-1015">Disulfide bond</keyword>
<accession>A0A6A6XFM0</accession>
<dbReference type="PANTHER" id="PTHR43918">
    <property type="entry name" value="ACETYLCHOLINESTERASE"/>
    <property type="match status" value="1"/>
</dbReference>
<dbReference type="AlphaFoldDB" id="A0A6A6XFM0"/>
<feature type="chain" id="PRO_5025718623" description="Carboxylic ester hydrolase" evidence="4">
    <location>
        <begin position="20"/>
        <end position="546"/>
    </location>
</feature>
<sequence>MHFAKLFVALGGVTAAVEAHGPVRDFLNTIPTATIHEGVIVGTTTSIPGATTSVNKFLGIPFAAAPTGHARFSVPKPIANWGTPKDTKEFSPACIQVFNPLDKRPFIEEVFNSPAPEESEDCLYLNVFAPKRKWNPLRPYRAVLYWMYGGGLRFGNAGQPLYDGSHFAALEDVIVVSVNYRTNLFGFPFFPTITNMTERNLALLDQRAGLDWVQRNIKSFGGDPKKVTIFGQSAGSTSTDILLTSYPSNSTPPFHAAIMESGTYAWLPVPNCNNTNYSPWKNLTGTLGCNSTDTTKAFECIKAKNATEIKYVQEKYGIGIQQACDNITYVSDPRSRREAGNFARVPVISGACVDDGSYYAVKAGPNVTDYFVTNFPNKTELSDKILDAYLTGTEGKVDNITLLSQIGTDWQFHCPSVFLSESSTKFVPTYRYLFNASFPSTRIYDPDRWPLKYQGAWHSSEIKIVFDTATANVTKAQRRLTNTMRGAWARFAKDPWSPPLEEWKTVGSQEEDVMSFGTDGGGEWGMVKDTVGKCEAWRDYIEDTHL</sequence>
<dbReference type="InterPro" id="IPR050654">
    <property type="entry name" value="AChE-related_enzymes"/>
</dbReference>
<gene>
    <name evidence="6" type="ORF">K505DRAFT_241084</name>
</gene>
<dbReference type="SUPFAM" id="SSF53474">
    <property type="entry name" value="alpha/beta-Hydrolases"/>
    <property type="match status" value="1"/>
</dbReference>
<keyword evidence="7" id="KW-1185">Reference proteome</keyword>
<dbReference type="PROSITE" id="PS00122">
    <property type="entry name" value="CARBOXYLESTERASE_B_1"/>
    <property type="match status" value="1"/>
</dbReference>
<evidence type="ECO:0000256" key="1">
    <source>
        <dbReference type="ARBA" id="ARBA00005964"/>
    </source>
</evidence>
<dbReference type="EC" id="3.1.1.-" evidence="4"/>
<evidence type="ECO:0000313" key="7">
    <source>
        <dbReference type="Proteomes" id="UP000799757"/>
    </source>
</evidence>
<dbReference type="Gene3D" id="3.40.50.1820">
    <property type="entry name" value="alpha/beta hydrolase"/>
    <property type="match status" value="1"/>
</dbReference>
<evidence type="ECO:0000256" key="4">
    <source>
        <dbReference type="RuleBase" id="RU361235"/>
    </source>
</evidence>
<dbReference type="Proteomes" id="UP000799757">
    <property type="component" value="Unassembled WGS sequence"/>
</dbReference>